<dbReference type="SUPFAM" id="SSF117070">
    <property type="entry name" value="LEA14-like"/>
    <property type="match status" value="1"/>
</dbReference>
<dbReference type="Gene3D" id="2.60.40.1820">
    <property type="match status" value="1"/>
</dbReference>
<name>F4C3V9_SPHS2</name>
<dbReference type="AlphaFoldDB" id="F4C3V9"/>
<accession>F4C3V9</accession>
<evidence type="ECO:0000313" key="1">
    <source>
        <dbReference type="EMBL" id="ADZ79569.1"/>
    </source>
</evidence>
<dbReference type="KEGG" id="shg:Sph21_3023"/>
<protein>
    <recommendedName>
        <fullName evidence="2">Late embryogenesis abundant protein LEA-2 subgroup domain-containing protein</fullName>
    </recommendedName>
</protein>
<gene>
    <name evidence="1" type="ordered locus">Sph21_3023</name>
</gene>
<dbReference type="HOGENOM" id="CLU_1336820_0_0_10"/>
<evidence type="ECO:0008006" key="2">
    <source>
        <dbReference type="Google" id="ProtNLM"/>
    </source>
</evidence>
<organism evidence="1">
    <name type="scientific">Sphingobacterium sp. (strain 21)</name>
    <dbReference type="NCBI Taxonomy" id="743722"/>
    <lineage>
        <taxon>Bacteria</taxon>
        <taxon>Pseudomonadati</taxon>
        <taxon>Bacteroidota</taxon>
        <taxon>Sphingobacteriia</taxon>
        <taxon>Sphingobacteriales</taxon>
        <taxon>Sphingobacteriaceae</taxon>
        <taxon>Sphingobacterium</taxon>
    </lineage>
</organism>
<dbReference type="eggNOG" id="ENOG502ZA5H">
    <property type="taxonomic scope" value="Bacteria"/>
</dbReference>
<proteinExistence type="predicted"/>
<dbReference type="PROSITE" id="PS51257">
    <property type="entry name" value="PROKAR_LIPOPROTEIN"/>
    <property type="match status" value="1"/>
</dbReference>
<dbReference type="STRING" id="743722.Sph21_3023"/>
<reference evidence="1" key="1">
    <citation type="submission" date="2011-03" db="EMBL/GenBank/DDBJ databases">
        <title>Complete sequence of Sphingobacterium sp. 21.</title>
        <authorList>
            <consortium name="US DOE Joint Genome Institute"/>
            <person name="Lucas S."/>
            <person name="Copeland A."/>
            <person name="Lapidus A."/>
            <person name="Cheng J.-F."/>
            <person name="Goodwin L."/>
            <person name="Pitluck S."/>
            <person name="Davenport K."/>
            <person name="Detter J.C."/>
            <person name="Han C."/>
            <person name="Tapia R."/>
            <person name="Land M."/>
            <person name="Hauser L."/>
            <person name="Kyrpides N."/>
            <person name="Ivanova N."/>
            <person name="Ovchinnikova G."/>
            <person name="Pagani I."/>
            <person name="Siebers A.K."/>
            <person name="Allgaier M."/>
            <person name="Thelen M.P."/>
            <person name="Hugenholtz P."/>
            <person name="Woyke T."/>
        </authorList>
    </citation>
    <scope>NUCLEOTIDE SEQUENCE</scope>
    <source>
        <strain evidence="1">21</strain>
    </source>
</reference>
<dbReference type="EMBL" id="CP002584">
    <property type="protein sequence ID" value="ADZ79569.1"/>
    <property type="molecule type" value="Genomic_DNA"/>
</dbReference>
<sequence>MLLGDTRNFIMNKLFLAILLPIFVSCGINQQAKQIKALEKCKYEVKSVDSVFLAGADIVKMLQSGNIDTRSMGGVAMGMLRKEIPLKGILNLKITNPTTNLAGINQFQYQLLMKDKELATGLVNQQIKVKPGESVEVPVLIDANVYGLLSNGSVLPEISDFISGKNAKQESVLTIKLKPTIAIGNKTINYPGWITFDRKVTRSLLL</sequence>
<dbReference type="PATRIC" id="fig|743722.3.peg.3229"/>